<accession>A0A1Y1I5B3</accession>
<dbReference type="PROSITE" id="PS51782">
    <property type="entry name" value="LYSM"/>
    <property type="match status" value="1"/>
</dbReference>
<evidence type="ECO:0000256" key="1">
    <source>
        <dbReference type="SAM" id="Coils"/>
    </source>
</evidence>
<evidence type="ECO:0000259" key="2">
    <source>
        <dbReference type="PROSITE" id="PS51782"/>
    </source>
</evidence>
<reference evidence="3 4" key="1">
    <citation type="journal article" date="2014" name="Nat. Commun.">
        <title>Klebsormidium flaccidum genome reveals primary factors for plant terrestrial adaptation.</title>
        <authorList>
            <person name="Hori K."/>
            <person name="Maruyama F."/>
            <person name="Fujisawa T."/>
            <person name="Togashi T."/>
            <person name="Yamamoto N."/>
            <person name="Seo M."/>
            <person name="Sato S."/>
            <person name="Yamada T."/>
            <person name="Mori H."/>
            <person name="Tajima N."/>
            <person name="Moriyama T."/>
            <person name="Ikeuchi M."/>
            <person name="Watanabe M."/>
            <person name="Wada H."/>
            <person name="Kobayashi K."/>
            <person name="Saito M."/>
            <person name="Masuda T."/>
            <person name="Sasaki-Sekimoto Y."/>
            <person name="Mashiguchi K."/>
            <person name="Awai K."/>
            <person name="Shimojima M."/>
            <person name="Masuda S."/>
            <person name="Iwai M."/>
            <person name="Nobusawa T."/>
            <person name="Narise T."/>
            <person name="Kondo S."/>
            <person name="Saito H."/>
            <person name="Sato R."/>
            <person name="Murakawa M."/>
            <person name="Ihara Y."/>
            <person name="Oshima-Yamada Y."/>
            <person name="Ohtaka K."/>
            <person name="Satoh M."/>
            <person name="Sonobe K."/>
            <person name="Ishii M."/>
            <person name="Ohtani R."/>
            <person name="Kanamori-Sato M."/>
            <person name="Honoki R."/>
            <person name="Miyazaki D."/>
            <person name="Mochizuki H."/>
            <person name="Umetsu J."/>
            <person name="Higashi K."/>
            <person name="Shibata D."/>
            <person name="Kamiya Y."/>
            <person name="Sato N."/>
            <person name="Nakamura Y."/>
            <person name="Tabata S."/>
            <person name="Ida S."/>
            <person name="Kurokawa K."/>
            <person name="Ohta H."/>
        </authorList>
    </citation>
    <scope>NUCLEOTIDE SEQUENCE [LARGE SCALE GENOMIC DNA]</scope>
    <source>
        <strain evidence="3 4">NIES-2285</strain>
    </source>
</reference>
<keyword evidence="1" id="KW-0175">Coiled coil</keyword>
<name>A0A1Y1I5B3_KLENI</name>
<evidence type="ECO:0000313" key="3">
    <source>
        <dbReference type="EMBL" id="GAQ86144.1"/>
    </source>
</evidence>
<dbReference type="Gene3D" id="3.10.350.10">
    <property type="entry name" value="LysM domain"/>
    <property type="match status" value="1"/>
</dbReference>
<gene>
    <name evidence="3" type="ORF">KFL_002730020</name>
</gene>
<protein>
    <submittedName>
        <fullName evidence="3">LysM domain containing protein</fullName>
    </submittedName>
</protein>
<feature type="coiled-coil region" evidence="1">
    <location>
        <begin position="328"/>
        <end position="362"/>
    </location>
</feature>
<keyword evidence="4" id="KW-1185">Reference proteome</keyword>
<proteinExistence type="predicted"/>
<dbReference type="AlphaFoldDB" id="A0A1Y1I5B3"/>
<dbReference type="Pfam" id="PF01476">
    <property type="entry name" value="LysM"/>
    <property type="match status" value="1"/>
</dbReference>
<evidence type="ECO:0000313" key="4">
    <source>
        <dbReference type="Proteomes" id="UP000054558"/>
    </source>
</evidence>
<dbReference type="InterPro" id="IPR036779">
    <property type="entry name" value="LysM_dom_sf"/>
</dbReference>
<feature type="domain" description="LysM" evidence="2">
    <location>
        <begin position="71"/>
        <end position="117"/>
    </location>
</feature>
<dbReference type="InterPro" id="IPR018392">
    <property type="entry name" value="LysM"/>
</dbReference>
<dbReference type="CDD" id="cd00118">
    <property type="entry name" value="LysM"/>
    <property type="match status" value="1"/>
</dbReference>
<dbReference type="SUPFAM" id="SSF54106">
    <property type="entry name" value="LysM domain"/>
    <property type="match status" value="1"/>
</dbReference>
<dbReference type="EMBL" id="DF237222">
    <property type="protein sequence ID" value="GAQ86144.1"/>
    <property type="molecule type" value="Genomic_DNA"/>
</dbReference>
<organism evidence="3 4">
    <name type="scientific">Klebsormidium nitens</name>
    <name type="common">Green alga</name>
    <name type="synonym">Ulothrix nitens</name>
    <dbReference type="NCBI Taxonomy" id="105231"/>
    <lineage>
        <taxon>Eukaryota</taxon>
        <taxon>Viridiplantae</taxon>
        <taxon>Streptophyta</taxon>
        <taxon>Klebsormidiophyceae</taxon>
        <taxon>Klebsormidiales</taxon>
        <taxon>Klebsormidiaceae</taxon>
        <taxon>Klebsormidium</taxon>
    </lineage>
</organism>
<dbReference type="SMART" id="SM00257">
    <property type="entry name" value="LysM"/>
    <property type="match status" value="1"/>
</dbReference>
<dbReference type="Proteomes" id="UP000054558">
    <property type="component" value="Unassembled WGS sequence"/>
</dbReference>
<sequence>MALNVVHTNTCQGGSVKSALHAPATSSLISTRSEFLRGSALTSFSRAPDLSSKSTIPAGKVLARASAPKETYYTVQKGDSLYRIAKQHDVKLSSLANANSIRIARRVPILPGQQLKIPGVKDRASLNEQERQRMAAKLKRIAETGHLSSTKEQLRASLVPRVPAQKANEVSRRSNVVASVAVDSRPAPSSSTQALGGFSLWQPAGVLLLLSAAFFYITRPKQTAAYVDPSVRKAQAVERSKLNLKPADLPTPLLPPTPPKPSVIRVEASAEGASTEPGTLRYSRVGSALFAVGSPRVLETMLSSRGQEVEARASIAPPQYEAEKAEARKVLEERLAAARAAVSEGQRRAELARERAQQAEEAKEAVWGTVERIRELSSINEEVLRVAEQALAEVNFQKELASTRNQRR</sequence>